<keyword evidence="2" id="KW-1185">Reference proteome</keyword>
<dbReference type="Proteomes" id="UP001152523">
    <property type="component" value="Unassembled WGS sequence"/>
</dbReference>
<reference evidence="1" key="1">
    <citation type="submission" date="2022-07" db="EMBL/GenBank/DDBJ databases">
        <authorList>
            <person name="Macas J."/>
            <person name="Novak P."/>
            <person name="Neumann P."/>
        </authorList>
    </citation>
    <scope>NUCLEOTIDE SEQUENCE</scope>
</reference>
<comment type="caution">
    <text evidence="1">The sequence shown here is derived from an EMBL/GenBank/DDBJ whole genome shotgun (WGS) entry which is preliminary data.</text>
</comment>
<evidence type="ECO:0000313" key="2">
    <source>
        <dbReference type="Proteomes" id="UP001152523"/>
    </source>
</evidence>
<gene>
    <name evidence="1" type="ORF">CEPIT_LOCUS10496</name>
</gene>
<sequence length="101" mass="11223">MTHLAVKVSSSSSCLSPLHLVTVYRHRPSSPFTRFVAMDTGGDGGDCLGLWSEMRRYQGWREGLWMLGRGLASLQRGIGRKTLVIGDSSAESLLQWGHCEW</sequence>
<dbReference type="EMBL" id="CAMAPF010000059">
    <property type="protein sequence ID" value="CAH9088491.1"/>
    <property type="molecule type" value="Genomic_DNA"/>
</dbReference>
<dbReference type="AlphaFoldDB" id="A0AAV0CY88"/>
<organism evidence="1 2">
    <name type="scientific">Cuscuta epithymum</name>
    <dbReference type="NCBI Taxonomy" id="186058"/>
    <lineage>
        <taxon>Eukaryota</taxon>
        <taxon>Viridiplantae</taxon>
        <taxon>Streptophyta</taxon>
        <taxon>Embryophyta</taxon>
        <taxon>Tracheophyta</taxon>
        <taxon>Spermatophyta</taxon>
        <taxon>Magnoliopsida</taxon>
        <taxon>eudicotyledons</taxon>
        <taxon>Gunneridae</taxon>
        <taxon>Pentapetalae</taxon>
        <taxon>asterids</taxon>
        <taxon>lamiids</taxon>
        <taxon>Solanales</taxon>
        <taxon>Convolvulaceae</taxon>
        <taxon>Cuscuteae</taxon>
        <taxon>Cuscuta</taxon>
        <taxon>Cuscuta subgen. Cuscuta</taxon>
    </lineage>
</organism>
<proteinExistence type="predicted"/>
<name>A0AAV0CY88_9ASTE</name>
<protein>
    <submittedName>
        <fullName evidence="1">Uncharacterized protein</fullName>
    </submittedName>
</protein>
<accession>A0AAV0CY88</accession>
<evidence type="ECO:0000313" key="1">
    <source>
        <dbReference type="EMBL" id="CAH9088491.1"/>
    </source>
</evidence>